<reference evidence="8" key="2">
    <citation type="submission" date="2022-06" db="UniProtKB">
        <authorList>
            <consortium name="EnsemblMetazoa"/>
        </authorList>
    </citation>
    <scope>IDENTIFICATION</scope>
    <source>
        <strain evidence="8">DF5081</strain>
    </source>
</reference>
<dbReference type="EnsemblMetazoa" id="CJA37391.1">
    <property type="protein sequence ID" value="CJA37391.1"/>
    <property type="gene ID" value="WBGene00213238"/>
</dbReference>
<evidence type="ECO:0000256" key="6">
    <source>
        <dbReference type="ARBA" id="ARBA00023136"/>
    </source>
</evidence>
<evidence type="ECO:0000256" key="3">
    <source>
        <dbReference type="ARBA" id="ARBA00022692"/>
    </source>
</evidence>
<dbReference type="GO" id="GO:0016020">
    <property type="term" value="C:membrane"/>
    <property type="evidence" value="ECO:0007669"/>
    <property type="project" value="UniProtKB-SubCell"/>
</dbReference>
<keyword evidence="5" id="KW-1133">Transmembrane helix</keyword>
<dbReference type="PANTHER" id="PTHR10766:SF41">
    <property type="entry name" value="TRANSMEMBRANE 9 SUPERFAMILY MEMBER 3"/>
    <property type="match status" value="1"/>
</dbReference>
<keyword evidence="6" id="KW-0472">Membrane</keyword>
<evidence type="ECO:0000256" key="7">
    <source>
        <dbReference type="RuleBase" id="RU363079"/>
    </source>
</evidence>
<accession>A0A8R1IJ54</accession>
<dbReference type="Proteomes" id="UP000005237">
    <property type="component" value="Unassembled WGS sequence"/>
</dbReference>
<comment type="subcellular location">
    <subcellularLocation>
        <location evidence="1">Membrane</location>
        <topology evidence="1">Multi-pass membrane protein</topology>
    </subcellularLocation>
</comment>
<feature type="chain" id="PRO_5035960456" description="Transmembrane 9 superfamily member" evidence="7">
    <location>
        <begin position="18"/>
        <end position="129"/>
    </location>
</feature>
<dbReference type="PANTHER" id="PTHR10766">
    <property type="entry name" value="TRANSMEMBRANE 9 SUPERFAMILY PROTEIN"/>
    <property type="match status" value="1"/>
</dbReference>
<reference evidence="9" key="1">
    <citation type="submission" date="2010-08" db="EMBL/GenBank/DDBJ databases">
        <authorList>
            <consortium name="Caenorhabditis japonica Sequencing Consortium"/>
            <person name="Wilson R.K."/>
        </authorList>
    </citation>
    <scope>NUCLEOTIDE SEQUENCE [LARGE SCALE GENOMIC DNA]</scope>
    <source>
        <strain evidence="9">DF5081</strain>
    </source>
</reference>
<evidence type="ECO:0000256" key="5">
    <source>
        <dbReference type="ARBA" id="ARBA00022989"/>
    </source>
</evidence>
<evidence type="ECO:0000256" key="4">
    <source>
        <dbReference type="ARBA" id="ARBA00022729"/>
    </source>
</evidence>
<dbReference type="InterPro" id="IPR004240">
    <property type="entry name" value="EMP70"/>
</dbReference>
<dbReference type="GO" id="GO:0072657">
    <property type="term" value="P:protein localization to membrane"/>
    <property type="evidence" value="ECO:0007669"/>
    <property type="project" value="TreeGrafter"/>
</dbReference>
<evidence type="ECO:0000256" key="1">
    <source>
        <dbReference type="ARBA" id="ARBA00004141"/>
    </source>
</evidence>
<keyword evidence="3" id="KW-0812">Transmembrane</keyword>
<keyword evidence="4 7" id="KW-0732">Signal</keyword>
<protein>
    <recommendedName>
        <fullName evidence="7">Transmembrane 9 superfamily member</fullName>
    </recommendedName>
</protein>
<evidence type="ECO:0000256" key="2">
    <source>
        <dbReference type="ARBA" id="ARBA00005227"/>
    </source>
</evidence>
<evidence type="ECO:0000313" key="8">
    <source>
        <dbReference type="EnsemblMetazoa" id="CJA37391.1"/>
    </source>
</evidence>
<name>A0A8R1IJ54_CAEJA</name>
<organism evidence="8 9">
    <name type="scientific">Caenorhabditis japonica</name>
    <dbReference type="NCBI Taxonomy" id="281687"/>
    <lineage>
        <taxon>Eukaryota</taxon>
        <taxon>Metazoa</taxon>
        <taxon>Ecdysozoa</taxon>
        <taxon>Nematoda</taxon>
        <taxon>Chromadorea</taxon>
        <taxon>Rhabditida</taxon>
        <taxon>Rhabditina</taxon>
        <taxon>Rhabditomorpha</taxon>
        <taxon>Rhabditoidea</taxon>
        <taxon>Rhabditidae</taxon>
        <taxon>Peloderinae</taxon>
        <taxon>Caenorhabditis</taxon>
    </lineage>
</organism>
<evidence type="ECO:0000313" key="9">
    <source>
        <dbReference type="Proteomes" id="UP000005237"/>
    </source>
</evidence>
<proteinExistence type="inferred from homology"/>
<comment type="similarity">
    <text evidence="2 7">Belongs to the nonaspanin (TM9SF) (TC 9.A.2) family.</text>
</comment>
<sequence>MRVLLSLLLLTALLVEADEHDHMYEVDEEVVLWMNTVGPYSNRQETYTYFSLPFCKGDKKEIGHYHETMGESLLGVELEFSGLDIKFRSTFFCIWSYWTEMWENHETVEVKTYAPMQINFPALICIDLH</sequence>
<keyword evidence="9" id="KW-1185">Reference proteome</keyword>
<dbReference type="AlphaFoldDB" id="A0A8R1IJ54"/>
<feature type="signal peptide" evidence="7">
    <location>
        <begin position="1"/>
        <end position="17"/>
    </location>
</feature>